<keyword evidence="3" id="KW-1185">Reference proteome</keyword>
<organism evidence="2 3">
    <name type="scientific">Pseudochrobactrum saccharolyticum</name>
    <dbReference type="NCBI Taxonomy" id="354352"/>
    <lineage>
        <taxon>Bacteria</taxon>
        <taxon>Pseudomonadati</taxon>
        <taxon>Pseudomonadota</taxon>
        <taxon>Alphaproteobacteria</taxon>
        <taxon>Hyphomicrobiales</taxon>
        <taxon>Brucellaceae</taxon>
        <taxon>Pseudochrobactrum</taxon>
    </lineage>
</organism>
<dbReference type="Gene3D" id="2.130.10.10">
    <property type="entry name" value="YVTN repeat-like/Quinoprotein amine dehydrogenase"/>
    <property type="match status" value="2"/>
</dbReference>
<gene>
    <name evidence="2" type="ORF">HNQ68_002804</name>
</gene>
<sequence>MQITMPTIAPIDLGSHCLKAGFLNDNAYYALADGTLHWLDEAHKTVTVHDGLLCVAPTADNKALITGGEDGRICQTDEKGNVQELAVLPRKWSTAVASGPHGAVAYASGRTAWVREANGKTTEFAHERSVEGVAFAPKGLRLAIARYNGATLHWAGTAGKPVDLEWKGAHTGVIFSPDGRFLITTMQENALHGWRLEDNRNMRMTGYPAKVKDWSWSPKGKWLATSGAPAAIIWPFAGKDGPMGKAPLELGLRGDTMVTAVACHPVEDIVAVGYQDGMVLLCRFADQKEVLLRRPGKGAISSMGWDKNGTRLAYGAETGDCGLINIQW</sequence>
<dbReference type="EMBL" id="JACHIL010000005">
    <property type="protein sequence ID" value="MBB5092250.1"/>
    <property type="molecule type" value="Genomic_DNA"/>
</dbReference>
<comment type="caution">
    <text evidence="2">The sequence shown here is derived from an EMBL/GenBank/DDBJ whole genome shotgun (WGS) entry which is preliminary data.</text>
</comment>
<feature type="domain" description="Anaphase-promoting complex subunit 4-like WD40" evidence="1">
    <location>
        <begin position="265"/>
        <end position="326"/>
    </location>
</feature>
<name>A0A7W8EP66_9HYPH</name>
<dbReference type="Pfam" id="PF12894">
    <property type="entry name" value="ANAPC4_WD40"/>
    <property type="match status" value="1"/>
</dbReference>
<dbReference type="SMART" id="SM00320">
    <property type="entry name" value="WD40"/>
    <property type="match status" value="6"/>
</dbReference>
<evidence type="ECO:0000313" key="2">
    <source>
        <dbReference type="EMBL" id="MBB5092250.1"/>
    </source>
</evidence>
<accession>A0A7W8EP66</accession>
<evidence type="ECO:0000259" key="1">
    <source>
        <dbReference type="Pfam" id="PF12894"/>
    </source>
</evidence>
<dbReference type="InterPro" id="IPR001680">
    <property type="entry name" value="WD40_rpt"/>
</dbReference>
<dbReference type="PANTHER" id="PTHR19879">
    <property type="entry name" value="TRANSCRIPTION INITIATION FACTOR TFIID"/>
    <property type="match status" value="1"/>
</dbReference>
<protein>
    <submittedName>
        <fullName evidence="2">WD40 repeat protein</fullName>
    </submittedName>
</protein>
<dbReference type="AlphaFoldDB" id="A0A7W8EP66"/>
<dbReference type="InterPro" id="IPR011047">
    <property type="entry name" value="Quinoprotein_ADH-like_sf"/>
</dbReference>
<dbReference type="PANTHER" id="PTHR19879:SF9">
    <property type="entry name" value="TRANSCRIPTION INITIATION FACTOR TFIID SUBUNIT 5"/>
    <property type="match status" value="1"/>
</dbReference>
<evidence type="ECO:0000313" key="3">
    <source>
        <dbReference type="Proteomes" id="UP000531231"/>
    </source>
</evidence>
<dbReference type="InterPro" id="IPR015943">
    <property type="entry name" value="WD40/YVTN_repeat-like_dom_sf"/>
</dbReference>
<dbReference type="SUPFAM" id="SSF50998">
    <property type="entry name" value="Quinoprotein alcohol dehydrogenase-like"/>
    <property type="match status" value="1"/>
</dbReference>
<dbReference type="Pfam" id="PF00400">
    <property type="entry name" value="WD40"/>
    <property type="match status" value="1"/>
</dbReference>
<dbReference type="InterPro" id="IPR024977">
    <property type="entry name" value="Apc4-like_WD40_dom"/>
</dbReference>
<proteinExistence type="predicted"/>
<dbReference type="Proteomes" id="UP000531231">
    <property type="component" value="Unassembled WGS sequence"/>
</dbReference>
<reference evidence="2 3" key="1">
    <citation type="submission" date="2020-08" db="EMBL/GenBank/DDBJ databases">
        <title>Genomic Encyclopedia of Type Strains, Phase IV (KMG-IV): sequencing the most valuable type-strain genomes for metagenomic binning, comparative biology and taxonomic classification.</title>
        <authorList>
            <person name="Goeker M."/>
        </authorList>
    </citation>
    <scope>NUCLEOTIDE SEQUENCE [LARGE SCALE GENOMIC DNA]</scope>
    <source>
        <strain evidence="2 3">DSM 25620</strain>
    </source>
</reference>